<proteinExistence type="predicted"/>
<protein>
    <submittedName>
        <fullName evidence="2">Uncharacterized protein</fullName>
    </submittedName>
</protein>
<gene>
    <name evidence="2" type="ORF">NCTC13079_01474</name>
</gene>
<dbReference type="Proteomes" id="UP000269544">
    <property type="component" value="Chromosome"/>
</dbReference>
<keyword evidence="1" id="KW-0472">Membrane</keyword>
<evidence type="ECO:0000256" key="1">
    <source>
        <dbReference type="SAM" id="Phobius"/>
    </source>
</evidence>
<sequence length="42" mass="4723">MHTFDALELFSVIFAGIDSLTRIALLIVLILVIRKLLEKPKA</sequence>
<dbReference type="AlphaFoldDB" id="A0A3S4ZRM0"/>
<keyword evidence="3" id="KW-1185">Reference proteome</keyword>
<evidence type="ECO:0000313" key="2">
    <source>
        <dbReference type="EMBL" id="VEJ36270.1"/>
    </source>
</evidence>
<name>A0A3S4ZRM0_9FIRM</name>
<evidence type="ECO:0000313" key="3">
    <source>
        <dbReference type="Proteomes" id="UP000269544"/>
    </source>
</evidence>
<reference evidence="2 3" key="1">
    <citation type="submission" date="2018-12" db="EMBL/GenBank/DDBJ databases">
        <authorList>
            <consortium name="Pathogen Informatics"/>
        </authorList>
    </citation>
    <scope>NUCLEOTIDE SEQUENCE [LARGE SCALE GENOMIC DNA]</scope>
    <source>
        <strain evidence="2 3">NCTC13079</strain>
    </source>
</reference>
<accession>A0A3S4ZRM0</accession>
<organism evidence="2 3">
    <name type="scientific">Aedoeadaptatus ivorii</name>
    <dbReference type="NCBI Taxonomy" id="54006"/>
    <lineage>
        <taxon>Bacteria</taxon>
        <taxon>Bacillati</taxon>
        <taxon>Bacillota</taxon>
        <taxon>Tissierellia</taxon>
        <taxon>Tissierellales</taxon>
        <taxon>Peptoniphilaceae</taxon>
        <taxon>Aedoeadaptatus</taxon>
    </lineage>
</organism>
<keyword evidence="1" id="KW-1133">Transmembrane helix</keyword>
<dbReference type="KEGG" id="piv:NCTC13079_01474"/>
<keyword evidence="1" id="KW-0812">Transmembrane</keyword>
<dbReference type="EMBL" id="LR134523">
    <property type="protein sequence ID" value="VEJ36270.1"/>
    <property type="molecule type" value="Genomic_DNA"/>
</dbReference>
<feature type="transmembrane region" description="Helical" evidence="1">
    <location>
        <begin position="12"/>
        <end position="33"/>
    </location>
</feature>